<dbReference type="Proteomes" id="UP000244081">
    <property type="component" value="Unassembled WGS sequence"/>
</dbReference>
<sequence length="526" mass="58190">MNAMFKALGLGAIVLGASLSGAAAVERGGILTYARQADSRLLDPVYNQGNVNIWVLSSMYDTLILPTDDGKGLKPGLATNWQVSKDGLTVTLHLRDDIKFSDGTPITAEDVRWSLERAANPEHGIWNFMLGSIDNVEARDEKTILLHLKHTDPAILPALSVFNAAIMPEKQYEATKGASDEDKAKTFAQHPVGSGPFVLTTWERGSSMKLARNPHYWAKGEDGKPLPYLDGINFEIIPDDATRILKLQSGEIDGAEMIPYARVNELKQDPAVDMELFPSTRVQYVTLNVRPKLEGEKNPLFDLKVRQALNYAANKQAIIQIVTHGVGKPMTSFMSSGTPMQTGTKPLYPYDLAKAKALLKDAGYPDGFETSIMVIAGNQDEIGIATTLQQMWSQLGVKLDIQQVDDGTRDTVYRNGTFHMRLSVWTDDIADPSEFASYALYPPTIGALHTGWSNDKATKLFEASQQELDPKKRLEEYAQMQKIFNTSGPTVPLYETPYAVALSKNLHGFNQIPLGNNIFRWAWLSR</sequence>
<dbReference type="GO" id="GO:0030288">
    <property type="term" value="C:outer membrane-bounded periplasmic space"/>
    <property type="evidence" value="ECO:0007669"/>
    <property type="project" value="UniProtKB-ARBA"/>
</dbReference>
<dbReference type="GO" id="GO:0015833">
    <property type="term" value="P:peptide transport"/>
    <property type="evidence" value="ECO:0007669"/>
    <property type="project" value="TreeGrafter"/>
</dbReference>
<dbReference type="InterPro" id="IPR039424">
    <property type="entry name" value="SBP_5"/>
</dbReference>
<evidence type="ECO:0000259" key="5">
    <source>
        <dbReference type="Pfam" id="PF00496"/>
    </source>
</evidence>
<comment type="subcellular location">
    <subcellularLocation>
        <location evidence="1">Periplasm</location>
    </subcellularLocation>
</comment>
<dbReference type="Gene3D" id="3.10.105.10">
    <property type="entry name" value="Dipeptide-binding Protein, Domain 3"/>
    <property type="match status" value="1"/>
</dbReference>
<dbReference type="Gene3D" id="3.90.76.10">
    <property type="entry name" value="Dipeptide-binding Protein, Domain 1"/>
    <property type="match status" value="1"/>
</dbReference>
<feature type="signal peptide" evidence="4">
    <location>
        <begin position="1"/>
        <end position="22"/>
    </location>
</feature>
<evidence type="ECO:0000256" key="1">
    <source>
        <dbReference type="ARBA" id="ARBA00004418"/>
    </source>
</evidence>
<dbReference type="InterPro" id="IPR000914">
    <property type="entry name" value="SBP_5_dom"/>
</dbReference>
<keyword evidence="7" id="KW-1185">Reference proteome</keyword>
<keyword evidence="3 4" id="KW-0732">Signal</keyword>
<gene>
    <name evidence="6" type="ORF">C8N35_10262</name>
</gene>
<dbReference type="GO" id="GO:1904680">
    <property type="term" value="F:peptide transmembrane transporter activity"/>
    <property type="evidence" value="ECO:0007669"/>
    <property type="project" value="TreeGrafter"/>
</dbReference>
<dbReference type="RefSeq" id="WP_107989223.1">
    <property type="nucleotide sequence ID" value="NZ_QAYG01000002.1"/>
</dbReference>
<evidence type="ECO:0000313" key="6">
    <source>
        <dbReference type="EMBL" id="PTW61353.1"/>
    </source>
</evidence>
<organism evidence="6 7">
    <name type="scientific">Breoghania corrubedonensis</name>
    <dbReference type="NCBI Taxonomy" id="665038"/>
    <lineage>
        <taxon>Bacteria</taxon>
        <taxon>Pseudomonadati</taxon>
        <taxon>Pseudomonadota</taxon>
        <taxon>Alphaproteobacteria</taxon>
        <taxon>Hyphomicrobiales</taxon>
        <taxon>Stappiaceae</taxon>
        <taxon>Breoghania</taxon>
    </lineage>
</organism>
<feature type="domain" description="Solute-binding protein family 5" evidence="5">
    <location>
        <begin position="73"/>
        <end position="442"/>
    </location>
</feature>
<dbReference type="OrthoDB" id="9803988at2"/>
<evidence type="ECO:0000256" key="2">
    <source>
        <dbReference type="ARBA" id="ARBA00005695"/>
    </source>
</evidence>
<proteinExistence type="inferred from homology"/>
<dbReference type="Gene3D" id="3.40.190.10">
    <property type="entry name" value="Periplasmic binding protein-like II"/>
    <property type="match status" value="1"/>
</dbReference>
<dbReference type="PANTHER" id="PTHR30290">
    <property type="entry name" value="PERIPLASMIC BINDING COMPONENT OF ABC TRANSPORTER"/>
    <property type="match status" value="1"/>
</dbReference>
<dbReference type="PROSITE" id="PS01040">
    <property type="entry name" value="SBP_BACTERIAL_5"/>
    <property type="match status" value="1"/>
</dbReference>
<dbReference type="CDD" id="cd00995">
    <property type="entry name" value="PBP2_NikA_DppA_OppA_like"/>
    <property type="match status" value="1"/>
</dbReference>
<protein>
    <submittedName>
        <fullName evidence="6">Peptide/nickel transport system substrate-binding protein</fullName>
    </submittedName>
</protein>
<name>A0A2T5VC73_9HYPH</name>
<dbReference type="PANTHER" id="PTHR30290:SF38">
    <property type="entry name" value="D,D-DIPEPTIDE-BINDING PERIPLASMIC PROTEIN DDPA-RELATED"/>
    <property type="match status" value="1"/>
</dbReference>
<dbReference type="Pfam" id="PF00496">
    <property type="entry name" value="SBP_bac_5"/>
    <property type="match status" value="1"/>
</dbReference>
<evidence type="ECO:0000313" key="7">
    <source>
        <dbReference type="Proteomes" id="UP000244081"/>
    </source>
</evidence>
<dbReference type="AlphaFoldDB" id="A0A2T5VC73"/>
<dbReference type="InterPro" id="IPR023765">
    <property type="entry name" value="SBP_5_CS"/>
</dbReference>
<dbReference type="SUPFAM" id="SSF53850">
    <property type="entry name" value="Periplasmic binding protein-like II"/>
    <property type="match status" value="1"/>
</dbReference>
<dbReference type="InterPro" id="IPR030678">
    <property type="entry name" value="Peptide/Ni-bd"/>
</dbReference>
<accession>A0A2T5VC73</accession>
<comment type="caution">
    <text evidence="6">The sequence shown here is derived from an EMBL/GenBank/DDBJ whole genome shotgun (WGS) entry which is preliminary data.</text>
</comment>
<evidence type="ECO:0000256" key="3">
    <source>
        <dbReference type="ARBA" id="ARBA00022729"/>
    </source>
</evidence>
<dbReference type="EMBL" id="QAYG01000002">
    <property type="protein sequence ID" value="PTW61353.1"/>
    <property type="molecule type" value="Genomic_DNA"/>
</dbReference>
<dbReference type="PIRSF" id="PIRSF002741">
    <property type="entry name" value="MppA"/>
    <property type="match status" value="1"/>
</dbReference>
<feature type="chain" id="PRO_5015680344" evidence="4">
    <location>
        <begin position="23"/>
        <end position="526"/>
    </location>
</feature>
<comment type="similarity">
    <text evidence="2">Belongs to the bacterial solute-binding protein 5 family.</text>
</comment>
<dbReference type="GO" id="GO:0043190">
    <property type="term" value="C:ATP-binding cassette (ABC) transporter complex"/>
    <property type="evidence" value="ECO:0007669"/>
    <property type="project" value="InterPro"/>
</dbReference>
<reference evidence="6 7" key="1">
    <citation type="submission" date="2018-04" db="EMBL/GenBank/DDBJ databases">
        <title>Genomic Encyclopedia of Archaeal and Bacterial Type Strains, Phase II (KMG-II): from individual species to whole genera.</title>
        <authorList>
            <person name="Goeker M."/>
        </authorList>
    </citation>
    <scope>NUCLEOTIDE SEQUENCE [LARGE SCALE GENOMIC DNA]</scope>
    <source>
        <strain evidence="6 7">DSM 23382</strain>
    </source>
</reference>
<evidence type="ECO:0000256" key="4">
    <source>
        <dbReference type="SAM" id="SignalP"/>
    </source>
</evidence>